<evidence type="ECO:0000313" key="11">
    <source>
        <dbReference type="EMBL" id="KAH6593886.1"/>
    </source>
</evidence>
<keyword evidence="8" id="KW-0966">Cell projection</keyword>
<dbReference type="Gene3D" id="2.20.110.10">
    <property type="entry name" value="Histone H3 K4-specific methyltransferase SET7/9 N-terminal domain"/>
    <property type="match status" value="5"/>
</dbReference>
<evidence type="ECO:0000313" key="12">
    <source>
        <dbReference type="Proteomes" id="UP001648503"/>
    </source>
</evidence>
<feature type="region of interest" description="Disordered" evidence="10">
    <location>
        <begin position="908"/>
        <end position="938"/>
    </location>
</feature>
<keyword evidence="4" id="KW-0677">Repeat</keyword>
<evidence type="ECO:0000256" key="6">
    <source>
        <dbReference type="ARBA" id="ARBA00023069"/>
    </source>
</evidence>
<comment type="caution">
    <text evidence="11">The sequence shown here is derived from an EMBL/GenBank/DDBJ whole genome shotgun (WGS) entry which is preliminary data.</text>
</comment>
<evidence type="ECO:0000256" key="3">
    <source>
        <dbReference type="ARBA" id="ARBA00022490"/>
    </source>
</evidence>
<feature type="compositionally biased region" description="Polar residues" evidence="10">
    <location>
        <begin position="916"/>
        <end position="929"/>
    </location>
</feature>
<proteinExistence type="inferred from homology"/>
<name>A0ABQ8F855_9FUNG</name>
<keyword evidence="3" id="KW-0963">Cytoplasm</keyword>
<dbReference type="Gene3D" id="1.10.12.10">
    <property type="entry name" value="Lyase 2-enoyl-coa Hydratase, Chain A, domain 2"/>
    <property type="match status" value="1"/>
</dbReference>
<dbReference type="PROSITE" id="PS00166">
    <property type="entry name" value="ENOYL_COA_HYDRATASE"/>
    <property type="match status" value="1"/>
</dbReference>
<evidence type="ECO:0000256" key="10">
    <source>
        <dbReference type="SAM" id="MobiDB-lite"/>
    </source>
</evidence>
<dbReference type="EMBL" id="JAFCIX010000344">
    <property type="protein sequence ID" value="KAH6593886.1"/>
    <property type="molecule type" value="Genomic_DNA"/>
</dbReference>
<gene>
    <name evidence="11" type="ORF">BASA50_007111</name>
</gene>
<dbReference type="PANTHER" id="PTHR46613:SF1">
    <property type="entry name" value="RADIAL SPOKE HEAD 10 HOMOLOG B-RELATED"/>
    <property type="match status" value="1"/>
</dbReference>
<organism evidence="11 12">
    <name type="scientific">Batrachochytrium salamandrivorans</name>
    <dbReference type="NCBI Taxonomy" id="1357716"/>
    <lineage>
        <taxon>Eukaryota</taxon>
        <taxon>Fungi</taxon>
        <taxon>Fungi incertae sedis</taxon>
        <taxon>Chytridiomycota</taxon>
        <taxon>Chytridiomycota incertae sedis</taxon>
        <taxon>Chytridiomycetes</taxon>
        <taxon>Rhizophydiales</taxon>
        <taxon>Rhizophydiales incertae sedis</taxon>
        <taxon>Batrachochytrium</taxon>
    </lineage>
</organism>
<evidence type="ECO:0000256" key="7">
    <source>
        <dbReference type="ARBA" id="ARBA00023212"/>
    </source>
</evidence>
<keyword evidence="12" id="KW-1185">Reference proteome</keyword>
<dbReference type="SUPFAM" id="SSF82185">
    <property type="entry name" value="Histone H3 K4-specific methyltransferase SET7/9 N-terminal domain"/>
    <property type="match status" value="3"/>
</dbReference>
<dbReference type="InterPro" id="IPR001753">
    <property type="entry name" value="Enoyl-CoA_hydra/iso"/>
</dbReference>
<evidence type="ECO:0000256" key="8">
    <source>
        <dbReference type="ARBA" id="ARBA00023273"/>
    </source>
</evidence>
<evidence type="ECO:0000256" key="2">
    <source>
        <dbReference type="ARBA" id="ARBA00004430"/>
    </source>
</evidence>
<dbReference type="InterPro" id="IPR003409">
    <property type="entry name" value="MORN"/>
</dbReference>
<dbReference type="Gene3D" id="3.90.226.10">
    <property type="entry name" value="2-enoyl-CoA Hydratase, Chain A, domain 1"/>
    <property type="match status" value="1"/>
</dbReference>
<dbReference type="SMART" id="SM00698">
    <property type="entry name" value="MORN"/>
    <property type="match status" value="9"/>
</dbReference>
<sequence>MSLSIGDKSSRLADPFKTLHLSFPSEWVLHVELARTKQLNTMSMQFFVDIMDVFEAIRLSSSVRAVILSASLESRLFTAGLDLKEVQLFPQQASDPAREALKFIPSVELLQRSFSAIEACNKPVIAAVHGFCIGGGIDMITACDVRMCSKDAVFSVKEVDIGIAADLGTLQRLPKVVGNDSWAREICFTGRMVPAAEALQFGLVSRVLDDKEQLIHAALTLATQIASKAPIAVYGTKHLLNHGREHTINEGLQYAAIWNSVMLNSPDTLMQATAAMTKSKSNHEGELNGDGVFTGDGTAAYHSGHKYQGGFKSGLLNGTGKYEWSDGITYKGQFQDNKIMGSGTYTWNDGCSYQGELQDSLRHGVGKFEHPDRACSYSGGWRARKPNGQGLLRYDEKTYYQGEWKDGRRDGVGIMCYSSGNVYDGQWRDGVKSGIGKMIWKDRCEEYSGEWKNGKPNGTGTYIWRMQESMSAQYPMQNRYQGDWIDGMRHGAGVFQYSTGAIYKGEWVSNMKHGKGVFKSEYGRQYIGEFLNDRPLERFTRFSNTTPYVFAVTSKDNGQESIPEKALKEIHAVIFRHLDILCKVYHYYSQMTPRDPDNPKLVLTLESIWRFFTDIGIVNRGFTLAGLDRSFSTVFKDDPLFGDRYQNDIIPTMTRLEDEKQRVRSKAEIVAERTHKYFKEKYELKIEQLYIDLAKKHTNSLPNSKGDNTITIRELILILKKYKVLGNPKWAISIPFVIQHCAKSNPNVIDGDCYSLEHEILHVDVFEVIYQSGLHTCIDTRLEMDKLLNSSGLGLVDLEAYLETAFETSSGFLATEKYAENEGGIRPPISGISASPTISILATSFQLSHEGGSFPLAKCGDAEAANLANSANAGIAVCTVGSVAKLDTRQLSTIQINVPVESRSSTSTSALSLSTKHPQSSTVNQSASSLDVGPTDDQKTLDCSSREYNHLDIFHKMAQSIHTSVTAVFEAIIQEHSAHQLEIELVDRYFIRKCWNRVAAEAALAVRSKLSLDQLKESLAQAEQ</sequence>
<dbReference type="InterPro" id="IPR029045">
    <property type="entry name" value="ClpP/crotonase-like_dom_sf"/>
</dbReference>
<dbReference type="PANTHER" id="PTHR46613">
    <property type="entry name" value="RADIAL SPOKE HEAD 10 HOMOLOG B-RELATED"/>
    <property type="match status" value="1"/>
</dbReference>
<comment type="subcellular location">
    <subcellularLocation>
        <location evidence="1">Cell projection</location>
        <location evidence="1">Cilium</location>
        <location evidence="1">Flagellum</location>
    </subcellularLocation>
    <subcellularLocation>
        <location evidence="2">Cytoplasm</location>
        <location evidence="2">Cytoskeleton</location>
        <location evidence="2">Cilium axoneme</location>
    </subcellularLocation>
</comment>
<evidence type="ECO:0000256" key="1">
    <source>
        <dbReference type="ARBA" id="ARBA00004230"/>
    </source>
</evidence>
<dbReference type="SUPFAM" id="SSF52096">
    <property type="entry name" value="ClpP/crotonase"/>
    <property type="match status" value="1"/>
</dbReference>
<keyword evidence="5" id="KW-0282">Flagellum</keyword>
<dbReference type="Pfam" id="PF00378">
    <property type="entry name" value="ECH_1"/>
    <property type="match status" value="1"/>
</dbReference>
<dbReference type="CDD" id="cd06558">
    <property type="entry name" value="crotonase-like"/>
    <property type="match status" value="1"/>
</dbReference>
<protein>
    <submittedName>
        <fullName evidence="11">Uncharacterized protein</fullName>
    </submittedName>
</protein>
<reference evidence="11 12" key="1">
    <citation type="submission" date="2021-02" db="EMBL/GenBank/DDBJ databases">
        <title>Variation within the Batrachochytrium salamandrivorans European outbreak.</title>
        <authorList>
            <person name="Kelly M."/>
            <person name="Pasmans F."/>
            <person name="Shea T.P."/>
            <person name="Munoz J.F."/>
            <person name="Carranza S."/>
            <person name="Cuomo C.A."/>
            <person name="Martel A."/>
        </authorList>
    </citation>
    <scope>NUCLEOTIDE SEQUENCE [LARGE SCALE GENOMIC DNA]</scope>
    <source>
        <strain evidence="11 12">AMFP18/2</strain>
    </source>
</reference>
<dbReference type="InterPro" id="IPR014748">
    <property type="entry name" value="Enoyl-CoA_hydra_C"/>
</dbReference>
<comment type="similarity">
    <text evidence="9">Belongs to the enoyl-CoA hydratase/isomerase family.</text>
</comment>
<dbReference type="Proteomes" id="UP001648503">
    <property type="component" value="Unassembled WGS sequence"/>
</dbReference>
<evidence type="ECO:0000256" key="5">
    <source>
        <dbReference type="ARBA" id="ARBA00022846"/>
    </source>
</evidence>
<evidence type="ECO:0000256" key="9">
    <source>
        <dbReference type="RuleBase" id="RU003707"/>
    </source>
</evidence>
<keyword evidence="7" id="KW-0206">Cytoskeleton</keyword>
<keyword evidence="6" id="KW-0969">Cilium</keyword>
<dbReference type="InterPro" id="IPR018376">
    <property type="entry name" value="Enoyl-CoA_hyd/isom_CS"/>
</dbReference>
<evidence type="ECO:0000256" key="4">
    <source>
        <dbReference type="ARBA" id="ARBA00022737"/>
    </source>
</evidence>
<dbReference type="Pfam" id="PF02493">
    <property type="entry name" value="MORN"/>
    <property type="match status" value="8"/>
</dbReference>
<accession>A0ABQ8F855</accession>